<feature type="domain" description="Fibronectin type-III" evidence="2">
    <location>
        <begin position="106"/>
        <end position="198"/>
    </location>
</feature>
<protein>
    <recommendedName>
        <fullName evidence="2">Fibronectin type-III domain-containing protein</fullName>
    </recommendedName>
</protein>
<evidence type="ECO:0000313" key="4">
    <source>
        <dbReference type="Proteomes" id="UP000182567"/>
    </source>
</evidence>
<dbReference type="PANTHER" id="PTHR46708">
    <property type="entry name" value="TENASCIN"/>
    <property type="match status" value="1"/>
</dbReference>
<sequence>MSEDKEGTGAEIMGIETPTIVVSAAPGAIKLNWAYGAAGTDNDTLIVWWCGGEEIDRYYVQSGLKSYVINNLLPETLYRVFAYGVREGVESNPTWKDITTQAIVSPPQSPTNLVAFPQLSLMDLKWSPSINASSYKISFGRAPNSQDGRTETSIDPKHCFDRLLSDTSYWFEVVAVNNAGESEPTRVIERTLKYTEPPVPEPPETPGNLQAAPAITTMQLQWSASARATGYVISYWAEPGGTTFTIDTRLLTEALEKLTANTLYAVQVVAVNAYGESSAASTTVRTLAGNPLKPYPFNEEVHFSEVKLTWGGGAPEYEVYWGLVNQYPAVIGCYLTTRNEDTFQDLLPDTRYFFHVRAKNGSAYSVAATKTLDIGPDRTQPRNVRDSGRTFSDVWLTWDMPEDSAFLMGYEITCPDIPIIQTTQPECIVTGLIPEKAYVFTIQPRQPPDRRPALTASISVKTHDYVPPSRPQRIKLTPLTLDSAELSWMASEDNVGVTGYEVRRNGVAWVRANGTSHTINGLVDGVIDTFEVRASDAANNLSRSAYLTHKYSQPLLPGAPTNFRVKTGLVPLLEWDRPNGPVSPDGYKIAITGPQGTVLPYESIKESLAPVLLPLTRYDVEIVAYNNHGNSPALRGVIPVSAGE</sequence>
<feature type="domain" description="Fibronectin type-III" evidence="2">
    <location>
        <begin position="380"/>
        <end position="465"/>
    </location>
</feature>
<organism evidence="3 4">
    <name type="scientific">Pseudomonas frederiksbergensis</name>
    <dbReference type="NCBI Taxonomy" id="104087"/>
    <lineage>
        <taxon>Bacteria</taxon>
        <taxon>Pseudomonadati</taxon>
        <taxon>Pseudomonadota</taxon>
        <taxon>Gammaproteobacteria</taxon>
        <taxon>Pseudomonadales</taxon>
        <taxon>Pseudomonadaceae</taxon>
        <taxon>Pseudomonas</taxon>
    </lineage>
</organism>
<evidence type="ECO:0000313" key="3">
    <source>
        <dbReference type="EMBL" id="APC14453.1"/>
    </source>
</evidence>
<dbReference type="AlphaFoldDB" id="A0A1J0EEC5"/>
<dbReference type="PROSITE" id="PS50853">
    <property type="entry name" value="FN3"/>
    <property type="match status" value="4"/>
</dbReference>
<dbReference type="InterPro" id="IPR003961">
    <property type="entry name" value="FN3_dom"/>
</dbReference>
<evidence type="ECO:0000259" key="2">
    <source>
        <dbReference type="PROSITE" id="PS50853"/>
    </source>
</evidence>
<dbReference type="RefSeq" id="WP_071550455.1">
    <property type="nucleotide sequence ID" value="NZ_CP017886.1"/>
</dbReference>
<dbReference type="InterPro" id="IPR013783">
    <property type="entry name" value="Ig-like_fold"/>
</dbReference>
<dbReference type="SUPFAM" id="SSF49265">
    <property type="entry name" value="Fibronectin type III"/>
    <property type="match status" value="4"/>
</dbReference>
<dbReference type="InterPro" id="IPR050991">
    <property type="entry name" value="ECM_Regulatory_Proteins"/>
</dbReference>
<keyword evidence="1" id="KW-0677">Repeat</keyword>
<dbReference type="OrthoDB" id="6845000at2"/>
<dbReference type="SMART" id="SM00060">
    <property type="entry name" value="FN3"/>
    <property type="match status" value="7"/>
</dbReference>
<name>A0A1J0EEC5_9PSED</name>
<proteinExistence type="predicted"/>
<gene>
    <name evidence="3" type="ORF">BLL42_01390</name>
</gene>
<dbReference type="PANTHER" id="PTHR46708:SF2">
    <property type="entry name" value="FIBRONECTIN TYPE-III DOMAIN-CONTAINING PROTEIN"/>
    <property type="match status" value="1"/>
</dbReference>
<dbReference type="Pfam" id="PF00041">
    <property type="entry name" value="fn3"/>
    <property type="match status" value="1"/>
</dbReference>
<dbReference type="CDD" id="cd00063">
    <property type="entry name" value="FN3"/>
    <property type="match status" value="4"/>
</dbReference>
<feature type="domain" description="Fibronectin type-III" evidence="2">
    <location>
        <begin position="467"/>
        <end position="555"/>
    </location>
</feature>
<dbReference type="Proteomes" id="UP000182567">
    <property type="component" value="Chromosome"/>
</dbReference>
<reference evidence="4" key="1">
    <citation type="submission" date="2016-10" db="EMBL/GenBank/DDBJ databases">
        <title>Pseudomonas frederiksbergensis ERGS4:02 complete genome.</title>
        <authorList>
            <person name="Kumar R."/>
            <person name="Acharya V."/>
            <person name="Singh D."/>
        </authorList>
    </citation>
    <scope>NUCLEOTIDE SEQUENCE [LARGE SCALE GENOMIC DNA]</scope>
    <source>
        <strain evidence="4">ERGS4:02</strain>
    </source>
</reference>
<dbReference type="GeneID" id="46906859"/>
<dbReference type="Gene3D" id="2.60.40.10">
    <property type="entry name" value="Immunoglobulins"/>
    <property type="match status" value="4"/>
</dbReference>
<evidence type="ECO:0000256" key="1">
    <source>
        <dbReference type="ARBA" id="ARBA00022737"/>
    </source>
</evidence>
<accession>A0A1J0EEC5</accession>
<feature type="domain" description="Fibronectin type-III" evidence="2">
    <location>
        <begin position="202"/>
        <end position="291"/>
    </location>
</feature>
<dbReference type="InterPro" id="IPR036116">
    <property type="entry name" value="FN3_sf"/>
</dbReference>
<dbReference type="EMBL" id="CP017886">
    <property type="protein sequence ID" value="APC14453.1"/>
    <property type="molecule type" value="Genomic_DNA"/>
</dbReference>